<dbReference type="EMBL" id="CP017641">
    <property type="protein sequence ID" value="APZ95494.1"/>
    <property type="molecule type" value="Genomic_DNA"/>
</dbReference>
<keyword evidence="3" id="KW-1185">Reference proteome</keyword>
<name>A0A1P8WN54_9PLAN</name>
<evidence type="ECO:0000313" key="2">
    <source>
        <dbReference type="EMBL" id="APZ95494.1"/>
    </source>
</evidence>
<keyword evidence="1" id="KW-0472">Membrane</keyword>
<evidence type="ECO:0000256" key="1">
    <source>
        <dbReference type="SAM" id="Phobius"/>
    </source>
</evidence>
<evidence type="ECO:0000313" key="3">
    <source>
        <dbReference type="Proteomes" id="UP000187735"/>
    </source>
</evidence>
<feature type="transmembrane region" description="Helical" evidence="1">
    <location>
        <begin position="7"/>
        <end position="31"/>
    </location>
</feature>
<organism evidence="2 3">
    <name type="scientific">Fuerstiella marisgermanici</name>
    <dbReference type="NCBI Taxonomy" id="1891926"/>
    <lineage>
        <taxon>Bacteria</taxon>
        <taxon>Pseudomonadati</taxon>
        <taxon>Planctomycetota</taxon>
        <taxon>Planctomycetia</taxon>
        <taxon>Planctomycetales</taxon>
        <taxon>Planctomycetaceae</taxon>
        <taxon>Fuerstiella</taxon>
    </lineage>
</organism>
<feature type="transmembrane region" description="Helical" evidence="1">
    <location>
        <begin position="37"/>
        <end position="55"/>
    </location>
</feature>
<dbReference type="OrthoDB" id="215409at2"/>
<dbReference type="AlphaFoldDB" id="A0A1P8WN54"/>
<sequence length="62" mass="6445">MSPIAQNVVYGSLVVAGLLGLACLIDLIMGVPFGGQTLYDILFIISAGITAYLGIDCLKEAK</sequence>
<dbReference type="KEGG" id="fmr:Fuma_05152"/>
<gene>
    <name evidence="2" type="ORF">Fuma_05152</name>
</gene>
<protein>
    <submittedName>
        <fullName evidence="2">Uncharacterized protein</fullName>
    </submittedName>
</protein>
<dbReference type="Proteomes" id="UP000187735">
    <property type="component" value="Chromosome"/>
</dbReference>
<keyword evidence="1" id="KW-0812">Transmembrane</keyword>
<accession>A0A1P8WN54</accession>
<keyword evidence="1" id="KW-1133">Transmembrane helix</keyword>
<reference evidence="2 3" key="1">
    <citation type="journal article" date="2016" name="Front. Microbiol.">
        <title>Fuerstia marisgermanicae gen. nov., sp. nov., an Unusual Member of the Phylum Planctomycetes from the German Wadden Sea.</title>
        <authorList>
            <person name="Kohn T."/>
            <person name="Heuer A."/>
            <person name="Jogler M."/>
            <person name="Vollmers J."/>
            <person name="Boedeker C."/>
            <person name="Bunk B."/>
            <person name="Rast P."/>
            <person name="Borchert D."/>
            <person name="Glockner I."/>
            <person name="Freese H.M."/>
            <person name="Klenk H.P."/>
            <person name="Overmann J."/>
            <person name="Kaster A.K."/>
            <person name="Rohde M."/>
            <person name="Wiegand S."/>
            <person name="Jogler C."/>
        </authorList>
    </citation>
    <scope>NUCLEOTIDE SEQUENCE [LARGE SCALE GENOMIC DNA]</scope>
    <source>
        <strain evidence="2 3">NH11</strain>
    </source>
</reference>
<proteinExistence type="predicted"/>
<dbReference type="RefSeq" id="WP_077026650.1">
    <property type="nucleotide sequence ID" value="NZ_CP017641.1"/>
</dbReference>